<keyword evidence="5" id="KW-1185">Reference proteome</keyword>
<comment type="similarity">
    <text evidence="1">Belongs to the peptidase S13 family.</text>
</comment>
<dbReference type="RefSeq" id="WP_116678628.1">
    <property type="nucleotide sequence ID" value="NZ_QEKY01000002.1"/>
</dbReference>
<keyword evidence="4" id="KW-0645">Protease</keyword>
<dbReference type="Gene3D" id="3.50.80.20">
    <property type="entry name" value="D-Ala-D-Ala carboxypeptidase C, peptidase S13"/>
    <property type="match status" value="1"/>
</dbReference>
<dbReference type="PRINTS" id="PR00922">
    <property type="entry name" value="DADACBPTASE3"/>
</dbReference>
<keyword evidence="2" id="KW-0378">Hydrolase</keyword>
<accession>A0A2U1FPE7</accession>
<evidence type="ECO:0000313" key="4">
    <source>
        <dbReference type="EMBL" id="PVZ14016.1"/>
    </source>
</evidence>
<evidence type="ECO:0000256" key="1">
    <source>
        <dbReference type="ARBA" id="ARBA00006096"/>
    </source>
</evidence>
<feature type="signal peptide" evidence="3">
    <location>
        <begin position="1"/>
        <end position="24"/>
    </location>
</feature>
<dbReference type="SUPFAM" id="SSF56601">
    <property type="entry name" value="beta-lactamase/transpeptidase-like"/>
    <property type="match status" value="1"/>
</dbReference>
<feature type="chain" id="PRO_5015519460" evidence="3">
    <location>
        <begin position="25"/>
        <end position="485"/>
    </location>
</feature>
<dbReference type="AlphaFoldDB" id="A0A2U1FPE7"/>
<dbReference type="GO" id="GO:0006508">
    <property type="term" value="P:proteolysis"/>
    <property type="evidence" value="ECO:0007669"/>
    <property type="project" value="InterPro"/>
</dbReference>
<name>A0A2U1FPE7_9PORP</name>
<dbReference type="PANTHER" id="PTHR30023:SF0">
    <property type="entry name" value="PENICILLIN-SENSITIVE CARBOXYPEPTIDASE A"/>
    <property type="match status" value="1"/>
</dbReference>
<evidence type="ECO:0000313" key="5">
    <source>
        <dbReference type="Proteomes" id="UP000245462"/>
    </source>
</evidence>
<comment type="caution">
    <text evidence="4">The sequence shown here is derived from an EMBL/GenBank/DDBJ whole genome shotgun (WGS) entry which is preliminary data.</text>
</comment>
<dbReference type="GO" id="GO:0004185">
    <property type="term" value="F:serine-type carboxypeptidase activity"/>
    <property type="evidence" value="ECO:0007669"/>
    <property type="project" value="InterPro"/>
</dbReference>
<dbReference type="Gene3D" id="3.40.710.10">
    <property type="entry name" value="DD-peptidase/beta-lactamase superfamily"/>
    <property type="match status" value="1"/>
</dbReference>
<dbReference type="GO" id="GO:0000270">
    <property type="term" value="P:peptidoglycan metabolic process"/>
    <property type="evidence" value="ECO:0007669"/>
    <property type="project" value="TreeGrafter"/>
</dbReference>
<proteinExistence type="inferred from homology"/>
<reference evidence="4 5" key="1">
    <citation type="submission" date="2018-04" db="EMBL/GenBank/DDBJ databases">
        <title>Genomic Encyclopedia of Type Strains, Phase IV (KMG-IV): sequencing the most valuable type-strain genomes for metagenomic binning, comparative biology and taxonomic classification.</title>
        <authorList>
            <person name="Goeker M."/>
        </authorList>
    </citation>
    <scope>NUCLEOTIDE SEQUENCE [LARGE SCALE GENOMIC DNA]</scope>
    <source>
        <strain evidence="4 5">DSM 28520</strain>
    </source>
</reference>
<organism evidence="4 5">
    <name type="scientific">Porphyromonas loveana</name>
    <dbReference type="NCBI Taxonomy" id="1884669"/>
    <lineage>
        <taxon>Bacteria</taxon>
        <taxon>Pseudomonadati</taxon>
        <taxon>Bacteroidota</taxon>
        <taxon>Bacteroidia</taxon>
        <taxon>Bacteroidales</taxon>
        <taxon>Porphyromonadaceae</taxon>
        <taxon>Porphyromonas</taxon>
    </lineage>
</organism>
<dbReference type="InterPro" id="IPR012338">
    <property type="entry name" value="Beta-lactam/transpept-like"/>
</dbReference>
<keyword evidence="4" id="KW-0121">Carboxypeptidase</keyword>
<dbReference type="PANTHER" id="PTHR30023">
    <property type="entry name" value="D-ALANYL-D-ALANINE CARBOXYPEPTIDASE"/>
    <property type="match status" value="1"/>
</dbReference>
<sequence length="485" mass="52927">MLLDRLPRITILSCLFLWVLFASAQDPTAVEIICNAERQTQARIGIEVRRCRDDSLVVSHRGGEQFCPASLVKLITSASILRLKGADMPFITRVGTDGSLHNGILTGNLIVKGGGDPSLASNYLPTDSSRFAYAIVDALRQWGVKEITGDVIVDASVFDAEGVIPSWMDEDKGNYYGAGVYGFNINDNRIDVILSTGKAGTEARVLRIEPPHPEVQWANQIRVVRGKSDTAGCYGEGLDLRRTLTGVLPAHVSSYRLRTDMPDPALYGAAWTRGVLSSAGIMCRGGSRGSYDAVPLSRDLLLYESLMLDSLVRVMNFRSLNHFAEAFVKQLASLSPRQVKGNTTERGLTVIHNYWSEQISLRKTDMSLADGSGLSRNNRFSPSALGRILINMLAAGDVSTTSFLNSLPRAGEEGSVRNFLKDQSIEAYLKSGSMRGVLGYAGYVRYGGEWYSVVMIGNDFSSSATVYKAYTDFLTALFHTSTAGR</sequence>
<keyword evidence="3" id="KW-0732">Signal</keyword>
<evidence type="ECO:0000256" key="3">
    <source>
        <dbReference type="SAM" id="SignalP"/>
    </source>
</evidence>
<dbReference type="EMBL" id="QEKY01000002">
    <property type="protein sequence ID" value="PVZ14016.1"/>
    <property type="molecule type" value="Genomic_DNA"/>
</dbReference>
<dbReference type="OrthoDB" id="9802627at2"/>
<gene>
    <name evidence="4" type="ORF">C7382_10258</name>
</gene>
<protein>
    <submittedName>
        <fullName evidence="4">D-alanyl-D-alanine carboxypeptidase/D-alanyl-D-alanine-endopeptidase (Penicillin-binding protein 4)</fullName>
    </submittedName>
</protein>
<dbReference type="NCBIfam" id="TIGR00666">
    <property type="entry name" value="PBP4"/>
    <property type="match status" value="1"/>
</dbReference>
<dbReference type="Proteomes" id="UP000245462">
    <property type="component" value="Unassembled WGS sequence"/>
</dbReference>
<evidence type="ECO:0000256" key="2">
    <source>
        <dbReference type="ARBA" id="ARBA00022801"/>
    </source>
</evidence>
<dbReference type="InterPro" id="IPR000667">
    <property type="entry name" value="Peptidase_S13"/>
</dbReference>
<dbReference type="Pfam" id="PF02113">
    <property type="entry name" value="Peptidase_S13"/>
    <property type="match status" value="1"/>
</dbReference>
<dbReference type="GeneID" id="94549955"/>